<dbReference type="InterPro" id="IPR003780">
    <property type="entry name" value="COX15/CtaA_fam"/>
</dbReference>
<dbReference type="GO" id="GO:0046872">
    <property type="term" value="F:metal ion binding"/>
    <property type="evidence" value="ECO:0007669"/>
    <property type="project" value="UniProtKB-KW"/>
</dbReference>
<dbReference type="GO" id="GO:0016491">
    <property type="term" value="F:oxidoreductase activity"/>
    <property type="evidence" value="ECO:0007669"/>
    <property type="project" value="UniProtKB-KW"/>
</dbReference>
<accession>A0A517N5V8</accession>
<feature type="transmembrane region" description="Helical" evidence="13">
    <location>
        <begin position="113"/>
        <end position="137"/>
    </location>
</feature>
<evidence type="ECO:0000256" key="13">
    <source>
        <dbReference type="SAM" id="Phobius"/>
    </source>
</evidence>
<evidence type="ECO:0000313" key="14">
    <source>
        <dbReference type="EMBL" id="QDT02491.1"/>
    </source>
</evidence>
<keyword evidence="10" id="KW-1015">Disulfide bond</keyword>
<dbReference type="GO" id="GO:0016020">
    <property type="term" value="C:membrane"/>
    <property type="evidence" value="ECO:0007669"/>
    <property type="project" value="UniProtKB-SubCell"/>
</dbReference>
<evidence type="ECO:0000256" key="8">
    <source>
        <dbReference type="ARBA" id="ARBA00023133"/>
    </source>
</evidence>
<dbReference type="Pfam" id="PF02628">
    <property type="entry name" value="COX15-CtaA"/>
    <property type="match status" value="1"/>
</dbReference>
<keyword evidence="5 13" id="KW-1133">Transmembrane helix</keyword>
<evidence type="ECO:0000256" key="2">
    <source>
        <dbReference type="ARBA" id="ARBA00022475"/>
    </source>
</evidence>
<keyword evidence="4" id="KW-0479">Metal-binding</keyword>
<evidence type="ECO:0000256" key="4">
    <source>
        <dbReference type="ARBA" id="ARBA00022723"/>
    </source>
</evidence>
<feature type="transmembrane region" description="Helical" evidence="13">
    <location>
        <begin position="327"/>
        <end position="348"/>
    </location>
</feature>
<organism evidence="14 15">
    <name type="scientific">Rubripirellula lacrimiformis</name>
    <dbReference type="NCBI Taxonomy" id="1930273"/>
    <lineage>
        <taxon>Bacteria</taxon>
        <taxon>Pseudomonadati</taxon>
        <taxon>Planctomycetota</taxon>
        <taxon>Planctomycetia</taxon>
        <taxon>Pirellulales</taxon>
        <taxon>Pirellulaceae</taxon>
        <taxon>Rubripirellula</taxon>
    </lineage>
</organism>
<feature type="transmembrane region" description="Helical" evidence="13">
    <location>
        <begin position="88"/>
        <end position="106"/>
    </location>
</feature>
<dbReference type="OrthoDB" id="128939at2"/>
<dbReference type="EMBL" id="CP036525">
    <property type="protein sequence ID" value="QDT02491.1"/>
    <property type="molecule type" value="Genomic_DNA"/>
</dbReference>
<evidence type="ECO:0000313" key="15">
    <source>
        <dbReference type="Proteomes" id="UP000318538"/>
    </source>
</evidence>
<proteinExistence type="predicted"/>
<feature type="compositionally biased region" description="Low complexity" evidence="12">
    <location>
        <begin position="178"/>
        <end position="188"/>
    </location>
</feature>
<keyword evidence="6" id="KW-0560">Oxidoreductase</keyword>
<comment type="subcellular location">
    <subcellularLocation>
        <location evidence="1">Membrane</location>
        <topology evidence="1">Multi-pass membrane protein</topology>
    </subcellularLocation>
</comment>
<evidence type="ECO:0000256" key="7">
    <source>
        <dbReference type="ARBA" id="ARBA00023004"/>
    </source>
</evidence>
<dbReference type="PANTHER" id="PTHR35457">
    <property type="entry name" value="HEME A SYNTHASE"/>
    <property type="match status" value="1"/>
</dbReference>
<dbReference type="Proteomes" id="UP000318538">
    <property type="component" value="Chromosome"/>
</dbReference>
<evidence type="ECO:0000256" key="9">
    <source>
        <dbReference type="ARBA" id="ARBA00023136"/>
    </source>
</evidence>
<feature type="transmembrane region" description="Helical" evidence="13">
    <location>
        <begin position="280"/>
        <end position="306"/>
    </location>
</feature>
<gene>
    <name evidence="14" type="primary">ctaA</name>
    <name evidence="14" type="ORF">K227x_08680</name>
</gene>
<feature type="transmembrane region" description="Helical" evidence="13">
    <location>
        <begin position="27"/>
        <end position="48"/>
    </location>
</feature>
<keyword evidence="7" id="KW-0408">Iron</keyword>
<reference evidence="14 15" key="1">
    <citation type="submission" date="2019-02" db="EMBL/GenBank/DDBJ databases">
        <title>Deep-cultivation of Planctomycetes and their phenomic and genomic characterization uncovers novel biology.</title>
        <authorList>
            <person name="Wiegand S."/>
            <person name="Jogler M."/>
            <person name="Boedeker C."/>
            <person name="Pinto D."/>
            <person name="Vollmers J."/>
            <person name="Rivas-Marin E."/>
            <person name="Kohn T."/>
            <person name="Peeters S.H."/>
            <person name="Heuer A."/>
            <person name="Rast P."/>
            <person name="Oberbeckmann S."/>
            <person name="Bunk B."/>
            <person name="Jeske O."/>
            <person name="Meyerdierks A."/>
            <person name="Storesund J.E."/>
            <person name="Kallscheuer N."/>
            <person name="Luecker S."/>
            <person name="Lage O.M."/>
            <person name="Pohl T."/>
            <person name="Merkel B.J."/>
            <person name="Hornburger P."/>
            <person name="Mueller R.-W."/>
            <person name="Bruemmer F."/>
            <person name="Labrenz M."/>
            <person name="Spormann A.M."/>
            <person name="Op den Camp H."/>
            <person name="Overmann J."/>
            <person name="Amann R."/>
            <person name="Jetten M.S.M."/>
            <person name="Mascher T."/>
            <person name="Medema M.H."/>
            <person name="Devos D.P."/>
            <person name="Kaster A.-K."/>
            <person name="Ovreas L."/>
            <person name="Rohde M."/>
            <person name="Galperin M.Y."/>
            <person name="Jogler C."/>
        </authorList>
    </citation>
    <scope>NUCLEOTIDE SEQUENCE [LARGE SCALE GENOMIC DNA]</scope>
    <source>
        <strain evidence="14 15">K22_7</strain>
    </source>
</reference>
<evidence type="ECO:0000256" key="1">
    <source>
        <dbReference type="ARBA" id="ARBA00004141"/>
    </source>
</evidence>
<feature type="region of interest" description="Disordered" evidence="12">
    <location>
        <begin position="178"/>
        <end position="229"/>
    </location>
</feature>
<sequence length="432" mass="45814">MQVQGDVMTTNNSTIPMIPPARWLHRLCVLAVCLVWPLIWVGGLVTTYDAGMAVPDWPATYGYNLFLYPYKTWLLGPFDLFIEHGHRLLGAVVGFVTIGIVMAAFVGEPRRWVRWLCVGLLVMVIAQGGLGGMRVVLGDRTLAMVHGCFGPAFFAVCVIAAVVTSRFWWWPPGGTRTAAGKAGARSGGLDNDGSSNAESSQTAPSQNDPSPNDPSPTDPSPTDPSSADPSLCAAGNSIADWPKIGSGIVGIGFALILISYLQLVLGAQLRHVQPTTRPGIFAMIIMMHVMTAFILWGMTALSWWVLRRRGQGNRCGDLTLSRPAASLVGLVALQIGLGIGTWVVNYGWPSILQWVPGSAEFLLRAKGFADSIIVTAHVATGSLILAVAAMLAIRLCRVRSWQGQTGASLSPAVAAATESEIAPVSAPATASS</sequence>
<dbReference type="InterPro" id="IPR050450">
    <property type="entry name" value="COX15/CtaA_HemeA_synthase"/>
</dbReference>
<dbReference type="GO" id="GO:0006784">
    <property type="term" value="P:heme A biosynthetic process"/>
    <property type="evidence" value="ECO:0007669"/>
    <property type="project" value="InterPro"/>
</dbReference>
<evidence type="ECO:0000256" key="3">
    <source>
        <dbReference type="ARBA" id="ARBA00022692"/>
    </source>
</evidence>
<evidence type="ECO:0000256" key="5">
    <source>
        <dbReference type="ARBA" id="ARBA00022989"/>
    </source>
</evidence>
<keyword evidence="3 13" id="KW-0812">Transmembrane</keyword>
<dbReference type="PANTHER" id="PTHR35457:SF1">
    <property type="entry name" value="HEME A SYNTHASE"/>
    <property type="match status" value="1"/>
</dbReference>
<evidence type="ECO:0000256" key="6">
    <source>
        <dbReference type="ARBA" id="ARBA00023002"/>
    </source>
</evidence>
<name>A0A517N5V8_9BACT</name>
<evidence type="ECO:0000256" key="11">
    <source>
        <dbReference type="ARBA" id="ARBA00023444"/>
    </source>
</evidence>
<feature type="transmembrane region" description="Helical" evidence="13">
    <location>
        <begin position="143"/>
        <end position="163"/>
    </location>
</feature>
<feature type="compositionally biased region" description="Pro residues" evidence="12">
    <location>
        <begin position="211"/>
        <end position="222"/>
    </location>
</feature>
<evidence type="ECO:0000256" key="12">
    <source>
        <dbReference type="SAM" id="MobiDB-lite"/>
    </source>
</evidence>
<dbReference type="KEGG" id="rlc:K227x_08680"/>
<keyword evidence="9 13" id="KW-0472">Membrane</keyword>
<dbReference type="AlphaFoldDB" id="A0A517N5V8"/>
<comment type="pathway">
    <text evidence="11">Porphyrin-containing compound metabolism.</text>
</comment>
<keyword evidence="8" id="KW-0350">Heme biosynthesis</keyword>
<feature type="transmembrane region" description="Helical" evidence="13">
    <location>
        <begin position="247"/>
        <end position="268"/>
    </location>
</feature>
<protein>
    <submittedName>
        <fullName evidence="14">Heme A synthase</fullName>
    </submittedName>
</protein>
<keyword evidence="2" id="KW-1003">Cell membrane</keyword>
<keyword evidence="15" id="KW-1185">Reference proteome</keyword>
<feature type="transmembrane region" description="Helical" evidence="13">
    <location>
        <begin position="368"/>
        <end position="393"/>
    </location>
</feature>
<evidence type="ECO:0000256" key="10">
    <source>
        <dbReference type="ARBA" id="ARBA00023157"/>
    </source>
</evidence>
<feature type="compositionally biased region" description="Polar residues" evidence="12">
    <location>
        <begin position="192"/>
        <end position="202"/>
    </location>
</feature>